<dbReference type="PANTHER" id="PTHR19241">
    <property type="entry name" value="ATP-BINDING CASSETTE TRANSPORTER"/>
    <property type="match status" value="1"/>
</dbReference>
<proteinExistence type="inferred from homology"/>
<evidence type="ECO:0008006" key="14">
    <source>
        <dbReference type="Google" id="ProtNLM"/>
    </source>
</evidence>
<evidence type="ECO:0000256" key="4">
    <source>
        <dbReference type="ARBA" id="ARBA00022692"/>
    </source>
</evidence>
<dbReference type="AlphaFoldDB" id="U1GM49"/>
<dbReference type="GO" id="GO:0005524">
    <property type="term" value="F:ATP binding"/>
    <property type="evidence" value="ECO:0007669"/>
    <property type="project" value="InterPro"/>
</dbReference>
<keyword evidence="13" id="KW-1185">Reference proteome</keyword>
<evidence type="ECO:0000256" key="7">
    <source>
        <dbReference type="SAM" id="MobiDB-lite"/>
    </source>
</evidence>
<protein>
    <recommendedName>
        <fullName evidence="14">ABC transporter domain-containing protein</fullName>
    </recommendedName>
</protein>
<evidence type="ECO:0000259" key="11">
    <source>
        <dbReference type="Pfam" id="PF06422"/>
    </source>
</evidence>
<dbReference type="Pfam" id="PF00005">
    <property type="entry name" value="ABC_tran"/>
    <property type="match status" value="1"/>
</dbReference>
<reference evidence="13" key="1">
    <citation type="journal article" date="2014" name="BMC Genomics">
        <title>Genome characteristics reveal the impact of lichenization on lichen-forming fungus Endocarpon pusillum Hedwig (Verrucariales, Ascomycota).</title>
        <authorList>
            <person name="Wang Y.-Y."/>
            <person name="Liu B."/>
            <person name="Zhang X.-Y."/>
            <person name="Zhou Q.-M."/>
            <person name="Zhang T."/>
            <person name="Li H."/>
            <person name="Yu Y.-F."/>
            <person name="Zhang X.-L."/>
            <person name="Hao X.-Y."/>
            <person name="Wang M."/>
            <person name="Wang L."/>
            <person name="Wei J.-C."/>
        </authorList>
    </citation>
    <scope>NUCLEOTIDE SEQUENCE [LARGE SCALE GENOMIC DNA]</scope>
    <source>
        <strain evidence="13">Z07020 / HMAS-L-300199</strain>
    </source>
</reference>
<evidence type="ECO:0000259" key="10">
    <source>
        <dbReference type="Pfam" id="PF01061"/>
    </source>
</evidence>
<dbReference type="InterPro" id="IPR027417">
    <property type="entry name" value="P-loop_NTPase"/>
</dbReference>
<feature type="compositionally biased region" description="Basic and acidic residues" evidence="7">
    <location>
        <begin position="774"/>
        <end position="787"/>
    </location>
</feature>
<keyword evidence="5 8" id="KW-1133">Transmembrane helix</keyword>
<evidence type="ECO:0000313" key="13">
    <source>
        <dbReference type="Proteomes" id="UP000019373"/>
    </source>
</evidence>
<evidence type="ECO:0000259" key="9">
    <source>
        <dbReference type="Pfam" id="PF00005"/>
    </source>
</evidence>
<sequence length="804" mass="90571">MLVVLGRPGSGCSTFLKITSGETHGFNVDPKSEINYQGISARQMHHQFRGEAIYTAETDVYFPQLTVGETLSFAARARAPRNRPLNISGDQYAEHMKDVIMTMLGLNHTMNSKVGDDLIRPLVAVKGNELLLQKQHLAVALCITLRLETELSGSTACVAIYQASQDAYEFQRIFDKVILLYEGREIYFGRTQDAKDYFTAMGPLERIVRPGFEYMVPRTADEFAAAWKKSAHHAQLMVDIEDYYDEYPVGGESVQTFENSRRAQQANMRNPAIIFAFMIFYMLTYLFSTEYISAAKSKGEILLFRRGYAPAHEPEAQSDIEKSTDAGQSLDQAMDRQVSATIQQQTAIFQWKDICYDINIKKEPRRILDHLDGWVKPGTLTAAMGWCLAKLYLMGVREMPHSKGKLVREGLQFSALLRQPASTTKQEKLGYVEEVIKLLDMEAYADAVVGVPGEWLNVEQRKRLTIGVELAAKPELVLFLDEPTSGLDSQTSWAILDLLEKLTAHAMLFQRFDRLLFLAAGSKPVYFGEIGPSSSTLTTDFERNEAEPCPPDSNPAEWMIEVIGAAPDTTSSINWTEVWDSSAEKPSITLDLTTLQPSPSKDDSTYRPFAAPFHTHIRLYLIRIFTPILAHTNLHLQQTAPLHPNRPLHQPLLPLLQQQLLLPPSKASKTKMLGIFMLMTIFGNIVQQNLPQLPRAQRSLFEARKRQSKIYSWPAFLLSNILVELPWNTFLAHVAASVEPRVWWRDFGIVLTFSVFNVCAALLFYWLARGVPKTKDSHGEGEGEGRAGRVRRGKGRGRAQDMPT</sequence>
<gene>
    <name evidence="12" type="ORF">EPUS_03156</name>
</gene>
<dbReference type="eggNOG" id="KOG0065">
    <property type="taxonomic scope" value="Eukaryota"/>
</dbReference>
<dbReference type="InterPro" id="IPR010929">
    <property type="entry name" value="PDR_CDR_ABC"/>
</dbReference>
<feature type="compositionally biased region" description="Basic residues" evidence="7">
    <location>
        <begin position="788"/>
        <end position="797"/>
    </location>
</feature>
<comment type="subcellular location">
    <subcellularLocation>
        <location evidence="1">Membrane</location>
        <topology evidence="1">Multi-pass membrane protein</topology>
    </subcellularLocation>
</comment>
<evidence type="ECO:0000256" key="2">
    <source>
        <dbReference type="ARBA" id="ARBA00006012"/>
    </source>
</evidence>
<feature type="domain" description="CDR ABC transporter" evidence="11">
    <location>
        <begin position="267"/>
        <end position="312"/>
    </location>
</feature>
<dbReference type="Pfam" id="PF06422">
    <property type="entry name" value="PDR_CDR"/>
    <property type="match status" value="1"/>
</dbReference>
<dbReference type="Pfam" id="PF01061">
    <property type="entry name" value="ABC2_membrane"/>
    <property type="match status" value="1"/>
</dbReference>
<dbReference type="GO" id="GO:0140359">
    <property type="term" value="F:ABC-type transporter activity"/>
    <property type="evidence" value="ECO:0007669"/>
    <property type="project" value="InterPro"/>
</dbReference>
<dbReference type="Proteomes" id="UP000019373">
    <property type="component" value="Unassembled WGS sequence"/>
</dbReference>
<accession>U1GM49</accession>
<feature type="transmembrane region" description="Helical" evidence="8">
    <location>
        <begin position="710"/>
        <end position="727"/>
    </location>
</feature>
<name>U1GM49_ENDPU</name>
<dbReference type="Gene3D" id="3.40.50.300">
    <property type="entry name" value="P-loop containing nucleotide triphosphate hydrolases"/>
    <property type="match status" value="2"/>
</dbReference>
<feature type="transmembrane region" description="Helical" evidence="8">
    <location>
        <begin position="747"/>
        <end position="768"/>
    </location>
</feature>
<dbReference type="SUPFAM" id="SSF52540">
    <property type="entry name" value="P-loop containing nucleoside triphosphate hydrolases"/>
    <property type="match status" value="1"/>
</dbReference>
<dbReference type="GO" id="GO:0016020">
    <property type="term" value="C:membrane"/>
    <property type="evidence" value="ECO:0007669"/>
    <property type="project" value="UniProtKB-SubCell"/>
</dbReference>
<evidence type="ECO:0000256" key="5">
    <source>
        <dbReference type="ARBA" id="ARBA00022989"/>
    </source>
</evidence>
<dbReference type="InterPro" id="IPR013525">
    <property type="entry name" value="ABC2_TM"/>
</dbReference>
<dbReference type="RefSeq" id="XP_007801096.1">
    <property type="nucleotide sequence ID" value="XM_007802905.1"/>
</dbReference>
<feature type="region of interest" description="Disordered" evidence="7">
    <location>
        <begin position="774"/>
        <end position="804"/>
    </location>
</feature>
<comment type="similarity">
    <text evidence="2">Belongs to the ABC transporter superfamily. ABCG family. PDR (TC 3.A.1.205) subfamily.</text>
</comment>
<dbReference type="InterPro" id="IPR003439">
    <property type="entry name" value="ABC_transporter-like_ATP-bd"/>
</dbReference>
<evidence type="ECO:0000256" key="6">
    <source>
        <dbReference type="ARBA" id="ARBA00023136"/>
    </source>
</evidence>
<dbReference type="EMBL" id="KE720961">
    <property type="protein sequence ID" value="ERF73323.1"/>
    <property type="molecule type" value="Genomic_DNA"/>
</dbReference>
<feature type="transmembrane region" description="Helical" evidence="8">
    <location>
        <begin position="271"/>
        <end position="288"/>
    </location>
</feature>
<dbReference type="GO" id="GO:0016887">
    <property type="term" value="F:ATP hydrolysis activity"/>
    <property type="evidence" value="ECO:0007669"/>
    <property type="project" value="InterPro"/>
</dbReference>
<evidence type="ECO:0000313" key="12">
    <source>
        <dbReference type="EMBL" id="ERF73323.1"/>
    </source>
</evidence>
<dbReference type="HOGENOM" id="CLU_000604_35_6_1"/>
<evidence type="ECO:0000256" key="8">
    <source>
        <dbReference type="SAM" id="Phobius"/>
    </source>
</evidence>
<evidence type="ECO:0000256" key="3">
    <source>
        <dbReference type="ARBA" id="ARBA00022448"/>
    </source>
</evidence>
<feature type="domain" description="ABC-2 type transporter transmembrane" evidence="10">
    <location>
        <begin position="671"/>
        <end position="768"/>
    </location>
</feature>
<dbReference type="OrthoDB" id="245989at2759"/>
<organism evidence="12 13">
    <name type="scientific">Endocarpon pusillum (strain Z07020 / HMAS-L-300199)</name>
    <name type="common">Lichen-forming fungus</name>
    <dbReference type="NCBI Taxonomy" id="1263415"/>
    <lineage>
        <taxon>Eukaryota</taxon>
        <taxon>Fungi</taxon>
        <taxon>Dikarya</taxon>
        <taxon>Ascomycota</taxon>
        <taxon>Pezizomycotina</taxon>
        <taxon>Eurotiomycetes</taxon>
        <taxon>Chaetothyriomycetidae</taxon>
        <taxon>Verrucariales</taxon>
        <taxon>Verrucariaceae</taxon>
        <taxon>Endocarpon</taxon>
    </lineage>
</organism>
<feature type="domain" description="ABC transporter" evidence="9">
    <location>
        <begin position="2"/>
        <end position="115"/>
    </location>
</feature>
<keyword evidence="4 8" id="KW-0812">Transmembrane</keyword>
<keyword evidence="6 8" id="KW-0472">Membrane</keyword>
<keyword evidence="3" id="KW-0813">Transport</keyword>
<evidence type="ECO:0000256" key="1">
    <source>
        <dbReference type="ARBA" id="ARBA00004141"/>
    </source>
</evidence>
<dbReference type="GeneID" id="19238203"/>